<dbReference type="EMBL" id="CP053096">
    <property type="protein sequence ID" value="QJR43409.1"/>
    <property type="molecule type" value="Genomic_DNA"/>
</dbReference>
<dbReference type="Pfam" id="PF01554">
    <property type="entry name" value="MatE"/>
    <property type="match status" value="1"/>
</dbReference>
<dbReference type="KEGG" id="mmir:HLA87_01215"/>
<evidence type="ECO:0000256" key="4">
    <source>
        <dbReference type="ARBA" id="ARBA00022989"/>
    </source>
</evidence>
<evidence type="ECO:0000256" key="2">
    <source>
        <dbReference type="ARBA" id="ARBA00022475"/>
    </source>
</evidence>
<dbReference type="PANTHER" id="PTHR43823">
    <property type="entry name" value="SPORULATION PROTEIN YKVU"/>
    <property type="match status" value="1"/>
</dbReference>
<accession>A0A6M4JBE4</accession>
<dbReference type="GO" id="GO:0042910">
    <property type="term" value="F:xenobiotic transmembrane transporter activity"/>
    <property type="evidence" value="ECO:0007669"/>
    <property type="project" value="InterPro"/>
</dbReference>
<protein>
    <submittedName>
        <fullName evidence="6">Uncharacterized protein</fullName>
    </submittedName>
</protein>
<gene>
    <name evidence="6" type="ORF">HLA87_01215</name>
</gene>
<proteinExistence type="predicted"/>
<organism evidence="6 7">
    <name type="scientific">Mycoplasma miroungigenitalium</name>
    <dbReference type="NCBI Taxonomy" id="754515"/>
    <lineage>
        <taxon>Bacteria</taxon>
        <taxon>Bacillati</taxon>
        <taxon>Mycoplasmatota</taxon>
        <taxon>Mollicutes</taxon>
        <taxon>Mycoplasmataceae</taxon>
        <taxon>Mycoplasma</taxon>
    </lineage>
</organism>
<evidence type="ECO:0000313" key="7">
    <source>
        <dbReference type="Proteomes" id="UP000500686"/>
    </source>
</evidence>
<dbReference type="RefSeq" id="WP_171111122.1">
    <property type="nucleotide sequence ID" value="NZ_CP053096.1"/>
</dbReference>
<name>A0A6M4JBE4_9MOLU</name>
<dbReference type="AlphaFoldDB" id="A0A6M4JBE4"/>
<keyword evidence="4" id="KW-1133">Transmembrane helix</keyword>
<evidence type="ECO:0000256" key="1">
    <source>
        <dbReference type="ARBA" id="ARBA00004651"/>
    </source>
</evidence>
<keyword evidence="5" id="KW-0472">Membrane</keyword>
<keyword evidence="2" id="KW-1003">Cell membrane</keyword>
<evidence type="ECO:0000256" key="3">
    <source>
        <dbReference type="ARBA" id="ARBA00022692"/>
    </source>
</evidence>
<dbReference type="PANTHER" id="PTHR43823:SF3">
    <property type="entry name" value="MULTIDRUG EXPORT PROTEIN MEPA"/>
    <property type="match status" value="1"/>
</dbReference>
<comment type="subcellular location">
    <subcellularLocation>
        <location evidence="1">Cell membrane</location>
        <topology evidence="1">Multi-pass membrane protein</topology>
    </subcellularLocation>
</comment>
<evidence type="ECO:0000256" key="5">
    <source>
        <dbReference type="ARBA" id="ARBA00023136"/>
    </source>
</evidence>
<reference evidence="6 7" key="1">
    <citation type="submission" date="2020-05" db="EMBL/GenBank/DDBJ databases">
        <title>Novel Mycoplasma species detected in Mirounga angustirostris (northern elephant seal) from the USA.</title>
        <authorList>
            <person name="Volokhov D.V."/>
        </authorList>
    </citation>
    <scope>NUCLEOTIDE SEQUENCE [LARGE SCALE GENOMIC DNA]</scope>
    <source>
        <strain evidence="6 7">Mirounga ES2806-GEN</strain>
    </source>
</reference>
<dbReference type="Proteomes" id="UP000500686">
    <property type="component" value="Chromosome"/>
</dbReference>
<keyword evidence="7" id="KW-1185">Reference proteome</keyword>
<evidence type="ECO:0000313" key="6">
    <source>
        <dbReference type="EMBL" id="QJR43409.1"/>
    </source>
</evidence>
<sequence length="583" mass="65855">MENEQRKHIKQDRANRLFGNTPIKKAIWIVVIPSLLTALMVGLYSFADTIFIQQFVPKTKIIFDTNTNPGEIYNFLPSLNIRHITHDEYYALYEKYKSVGAGIPEINGNLIVSTANAAFQPLIVFSNSIVFLIPVGASIYYTKCIGKGYEFTGKNLWATMFWVCFSLSLLATLISFTLVGSGLIDSLAGRNIVDPNVVKDSNERELLQAYYDAAHNMSVSWASQYVYIYASGTIIQGLSLFLSYFIRAEGYNVYTMGVGIGSNVINISLDAIFIIVLKQGVLGGVVATVIGWTFNLLMYVWYVIYLNVKGKSWLDFRKLFKFKFNKALLGPTFLLGASGFVRGFGTAIAFAVLNLLFTKTSFSLSGSYQFYLAKCMPVLFLFVMAIFGINDGARSLLSFNYVKRDFKRCREIYIWTLIVAVTYAVLSYILVAATAESVIVKILNTTDDTKYEVAKFMRVMMLRIVFLSFSISSVLLFQGTNDIEKSLLSVSMENFICYLIIAPLSWLIGSLIFRYTGSYEWSNYAILIAFVVNSLISSMILFGFSWHYTTKKLPNIDQAKLSWSRKIEHKFFAQAAEYEKQFA</sequence>
<keyword evidence="3" id="KW-0812">Transmembrane</keyword>
<dbReference type="InterPro" id="IPR002528">
    <property type="entry name" value="MATE_fam"/>
</dbReference>
<dbReference type="InterPro" id="IPR051327">
    <property type="entry name" value="MATE_MepA_subfamily"/>
</dbReference>
<dbReference type="GO" id="GO:0005886">
    <property type="term" value="C:plasma membrane"/>
    <property type="evidence" value="ECO:0007669"/>
    <property type="project" value="UniProtKB-SubCell"/>
</dbReference>
<dbReference type="GO" id="GO:0015297">
    <property type="term" value="F:antiporter activity"/>
    <property type="evidence" value="ECO:0007669"/>
    <property type="project" value="InterPro"/>
</dbReference>